<feature type="domain" description="AB hydrolase-1" evidence="1">
    <location>
        <begin position="7"/>
        <end position="237"/>
    </location>
</feature>
<comment type="caution">
    <text evidence="2">The sequence shown here is derived from an EMBL/GenBank/DDBJ whole genome shotgun (WGS) entry which is preliminary data.</text>
</comment>
<dbReference type="PANTHER" id="PTHR37017:SF11">
    <property type="entry name" value="ESTERASE_LIPASE_THIOESTERASE DOMAIN-CONTAINING PROTEIN"/>
    <property type="match status" value="1"/>
</dbReference>
<dbReference type="InterPro" id="IPR000073">
    <property type="entry name" value="AB_hydrolase_1"/>
</dbReference>
<reference evidence="2 3" key="1">
    <citation type="submission" date="2019-06" db="EMBL/GenBank/DDBJ databases">
        <title>Wine fermentation using esterase from Monascus purpureus.</title>
        <authorList>
            <person name="Geng C."/>
            <person name="Zhang Y."/>
        </authorList>
    </citation>
    <scope>NUCLEOTIDE SEQUENCE [LARGE SCALE GENOMIC DNA]</scope>
    <source>
        <strain evidence="2">HQ1</strain>
    </source>
</reference>
<organism evidence="2 3">
    <name type="scientific">Monascus purpureus</name>
    <name type="common">Red mold</name>
    <name type="synonym">Monascus anka</name>
    <dbReference type="NCBI Taxonomy" id="5098"/>
    <lineage>
        <taxon>Eukaryota</taxon>
        <taxon>Fungi</taxon>
        <taxon>Dikarya</taxon>
        <taxon>Ascomycota</taxon>
        <taxon>Pezizomycotina</taxon>
        <taxon>Eurotiomycetes</taxon>
        <taxon>Eurotiomycetidae</taxon>
        <taxon>Eurotiales</taxon>
        <taxon>Aspergillaceae</taxon>
        <taxon>Monascus</taxon>
    </lineage>
</organism>
<evidence type="ECO:0000259" key="1">
    <source>
        <dbReference type="Pfam" id="PF12697"/>
    </source>
</evidence>
<protein>
    <recommendedName>
        <fullName evidence="1">AB hydrolase-1 domain-containing protein</fullName>
    </recommendedName>
</protein>
<sequence length="254" mass="27532">MTEKPIFVFVPGAWHTPDAFDEVRALLAKQGYDSEAITTPSVGGSSPDSGLHADITYTKAILTGLADNGRQIVVVNHSYGGLVGAGAVEGLGYAQRSQDGLPGGVIMVVWMTAFVGLKGESLFDKLGGNWLPWMLFKNDGYCYPSQEATVFYSDLAPTEQKKWIAMLKPHPTKSFLEPATYEPWHDLPCMYLFCDKDQGLPLAIQQAFAETLGNPTTYHTSGSHSAFLSVPDQVVDALEVALNTGRERSGITIN</sequence>
<keyword evidence="3" id="KW-1185">Reference proteome</keyword>
<dbReference type="EMBL" id="VIFY01000088">
    <property type="protein sequence ID" value="TQB71144.1"/>
    <property type="molecule type" value="Genomic_DNA"/>
</dbReference>
<dbReference type="OrthoDB" id="1263307at2759"/>
<accession>A0A507QRK9</accession>
<dbReference type="SUPFAM" id="SSF53474">
    <property type="entry name" value="alpha/beta-Hydrolases"/>
    <property type="match status" value="1"/>
</dbReference>
<dbReference type="InterPro" id="IPR029058">
    <property type="entry name" value="AB_hydrolase_fold"/>
</dbReference>
<evidence type="ECO:0000313" key="2">
    <source>
        <dbReference type="EMBL" id="TQB71144.1"/>
    </source>
</evidence>
<dbReference type="Pfam" id="PF12697">
    <property type="entry name" value="Abhydrolase_6"/>
    <property type="match status" value="1"/>
</dbReference>
<dbReference type="Gene3D" id="3.40.50.1820">
    <property type="entry name" value="alpha/beta hydrolase"/>
    <property type="match status" value="1"/>
</dbReference>
<name>A0A507QRK9_MONPU</name>
<proteinExistence type="predicted"/>
<evidence type="ECO:0000313" key="3">
    <source>
        <dbReference type="Proteomes" id="UP000319663"/>
    </source>
</evidence>
<dbReference type="AlphaFoldDB" id="A0A507QRK9"/>
<dbReference type="InterPro" id="IPR052897">
    <property type="entry name" value="Sec-Metab_Biosynth_Hydrolase"/>
</dbReference>
<dbReference type="STRING" id="5098.A0A507QRK9"/>
<gene>
    <name evidence="2" type="ORF">MPDQ_007800</name>
</gene>
<dbReference type="Proteomes" id="UP000319663">
    <property type="component" value="Unassembled WGS sequence"/>
</dbReference>
<dbReference type="PANTHER" id="PTHR37017">
    <property type="entry name" value="AB HYDROLASE-1 DOMAIN-CONTAINING PROTEIN-RELATED"/>
    <property type="match status" value="1"/>
</dbReference>